<accession>A0A9W8JJH2</accession>
<dbReference type="InterPro" id="IPR003615">
    <property type="entry name" value="HNH_nuc"/>
</dbReference>
<dbReference type="AlphaFoldDB" id="A0A9W8JJH2"/>
<keyword evidence="3" id="KW-1185">Reference proteome</keyword>
<feature type="domain" description="HNH nuclease" evidence="1">
    <location>
        <begin position="149"/>
        <end position="248"/>
    </location>
</feature>
<dbReference type="Proteomes" id="UP001140091">
    <property type="component" value="Unassembled WGS sequence"/>
</dbReference>
<name>A0A9W8JJH2_9AGAR</name>
<evidence type="ECO:0000313" key="3">
    <source>
        <dbReference type="Proteomes" id="UP001140091"/>
    </source>
</evidence>
<sequence length="346" mass="38361">MTQLSSTLPPRLQNNSSYTSAYNQILGLENSLQTRINAGETLRSDMIACRILGNLIHFAPTDEARSVVVRDILSAGGDSEKMLDSGKRYFEHLLRIFKSKKGQIPTPSNHASRPSFNRKVDMMADLLDDAPLSHSTAKKRALVRDGYRCVITGDYDDASLDMCPQLAEEAGPEPSWGFTELCHIFSASTSVNPENGDKRTYAATAYTIAESFGYTTIQQDLNGEKIHRLENVMTMRVDIHRLFDGLLFWLVQTGEDTYKVETFKPRVDRLCGGREVKFTTENPEKLPVPSAQYLALHAACAKVAHLSGAAEYIETILRDAEEIPVLAADGSSGEVLTHLLRDVVAY</sequence>
<dbReference type="Pfam" id="PF13391">
    <property type="entry name" value="HNH_2"/>
    <property type="match status" value="1"/>
</dbReference>
<dbReference type="EMBL" id="JANBPK010000789">
    <property type="protein sequence ID" value="KAJ2931953.1"/>
    <property type="molecule type" value="Genomic_DNA"/>
</dbReference>
<reference evidence="2" key="1">
    <citation type="submission" date="2022-06" db="EMBL/GenBank/DDBJ databases">
        <title>Genome Sequence of Candolleomyces eurysporus.</title>
        <authorList>
            <person name="Buettner E."/>
        </authorList>
    </citation>
    <scope>NUCLEOTIDE SEQUENCE</scope>
    <source>
        <strain evidence="2">VTCC 930004</strain>
    </source>
</reference>
<comment type="caution">
    <text evidence="2">The sequence shown here is derived from an EMBL/GenBank/DDBJ whole genome shotgun (WGS) entry which is preliminary data.</text>
</comment>
<proteinExistence type="predicted"/>
<protein>
    <recommendedName>
        <fullName evidence="1">HNH nuclease domain-containing protein</fullName>
    </recommendedName>
</protein>
<organism evidence="2 3">
    <name type="scientific">Candolleomyces eurysporus</name>
    <dbReference type="NCBI Taxonomy" id="2828524"/>
    <lineage>
        <taxon>Eukaryota</taxon>
        <taxon>Fungi</taxon>
        <taxon>Dikarya</taxon>
        <taxon>Basidiomycota</taxon>
        <taxon>Agaricomycotina</taxon>
        <taxon>Agaricomycetes</taxon>
        <taxon>Agaricomycetidae</taxon>
        <taxon>Agaricales</taxon>
        <taxon>Agaricineae</taxon>
        <taxon>Psathyrellaceae</taxon>
        <taxon>Candolleomyces</taxon>
    </lineage>
</organism>
<gene>
    <name evidence="2" type="ORF">H1R20_g5140</name>
</gene>
<feature type="non-terminal residue" evidence="2">
    <location>
        <position position="1"/>
    </location>
</feature>
<evidence type="ECO:0000313" key="2">
    <source>
        <dbReference type="EMBL" id="KAJ2931953.1"/>
    </source>
</evidence>
<dbReference type="OrthoDB" id="2104739at2759"/>
<evidence type="ECO:0000259" key="1">
    <source>
        <dbReference type="Pfam" id="PF13391"/>
    </source>
</evidence>